<name>A0A1M5RJ01_9BACT</name>
<sequence>MEQNSTRDLRLLKWYAAVSTVAILFLLYHSLQPKSTHLQLEELDVERVNVVEKDGTLKMVISNKKRQHPGLSNFKLMTAREREAGIIFFNSSGDECGGLVYDGTREEAGLAFSVDQFRNDQLMQLQYAQRTQGDSIRRHYGLRLWDRSEDFTLAQQMALIDSLQRLKQEDELNNQFKALREKGLLGVERMFAGKNDKGEVGLFIRDDKGRIRIKIYCDRQNNPRLTVVDERGVEKGL</sequence>
<gene>
    <name evidence="2" type="ORF">SAMN04488109_3416</name>
</gene>
<keyword evidence="1" id="KW-0812">Transmembrane</keyword>
<keyword evidence="1" id="KW-1133">Transmembrane helix</keyword>
<organism evidence="2 3">
    <name type="scientific">Chryseolinea serpens</name>
    <dbReference type="NCBI Taxonomy" id="947013"/>
    <lineage>
        <taxon>Bacteria</taxon>
        <taxon>Pseudomonadati</taxon>
        <taxon>Bacteroidota</taxon>
        <taxon>Cytophagia</taxon>
        <taxon>Cytophagales</taxon>
        <taxon>Fulvivirgaceae</taxon>
        <taxon>Chryseolinea</taxon>
    </lineage>
</organism>
<accession>A0A1M5RJ01</accession>
<evidence type="ECO:0000313" key="3">
    <source>
        <dbReference type="Proteomes" id="UP000184212"/>
    </source>
</evidence>
<evidence type="ECO:0000313" key="2">
    <source>
        <dbReference type="EMBL" id="SHH26079.1"/>
    </source>
</evidence>
<dbReference type="RefSeq" id="WP_073136255.1">
    <property type="nucleotide sequence ID" value="NZ_FQWQ01000002.1"/>
</dbReference>
<dbReference type="STRING" id="947013.SAMN04488109_3416"/>
<protein>
    <submittedName>
        <fullName evidence="2">Uncharacterized protein</fullName>
    </submittedName>
</protein>
<dbReference type="EMBL" id="FQWQ01000002">
    <property type="protein sequence ID" value="SHH26079.1"/>
    <property type="molecule type" value="Genomic_DNA"/>
</dbReference>
<keyword evidence="3" id="KW-1185">Reference proteome</keyword>
<dbReference type="Proteomes" id="UP000184212">
    <property type="component" value="Unassembled WGS sequence"/>
</dbReference>
<feature type="transmembrane region" description="Helical" evidence="1">
    <location>
        <begin position="12"/>
        <end position="31"/>
    </location>
</feature>
<evidence type="ECO:0000256" key="1">
    <source>
        <dbReference type="SAM" id="Phobius"/>
    </source>
</evidence>
<dbReference type="OrthoDB" id="1349101at2"/>
<reference evidence="2 3" key="1">
    <citation type="submission" date="2016-11" db="EMBL/GenBank/DDBJ databases">
        <authorList>
            <person name="Jaros S."/>
            <person name="Januszkiewicz K."/>
            <person name="Wedrychowicz H."/>
        </authorList>
    </citation>
    <scope>NUCLEOTIDE SEQUENCE [LARGE SCALE GENOMIC DNA]</scope>
    <source>
        <strain evidence="2 3">DSM 24574</strain>
    </source>
</reference>
<dbReference type="AlphaFoldDB" id="A0A1M5RJ01"/>
<proteinExistence type="predicted"/>
<keyword evidence="1" id="KW-0472">Membrane</keyword>